<feature type="non-terminal residue" evidence="2">
    <location>
        <position position="124"/>
    </location>
</feature>
<organism evidence="2 3">
    <name type="scientific">Volvox reticuliferus</name>
    <dbReference type="NCBI Taxonomy" id="1737510"/>
    <lineage>
        <taxon>Eukaryota</taxon>
        <taxon>Viridiplantae</taxon>
        <taxon>Chlorophyta</taxon>
        <taxon>core chlorophytes</taxon>
        <taxon>Chlorophyceae</taxon>
        <taxon>CS clade</taxon>
        <taxon>Chlamydomonadales</taxon>
        <taxon>Volvocaceae</taxon>
        <taxon>Volvox</taxon>
    </lineage>
</organism>
<accession>A0A8J4C5E1</accession>
<name>A0A8J4C5E1_9CHLO</name>
<proteinExistence type="predicted"/>
<dbReference type="Proteomes" id="UP000747110">
    <property type="component" value="Unassembled WGS sequence"/>
</dbReference>
<feature type="region of interest" description="Disordered" evidence="1">
    <location>
        <begin position="1"/>
        <end position="72"/>
    </location>
</feature>
<protein>
    <submittedName>
        <fullName evidence="2">Uncharacterized protein</fullName>
    </submittedName>
</protein>
<keyword evidence="3" id="KW-1185">Reference proteome</keyword>
<evidence type="ECO:0000256" key="1">
    <source>
        <dbReference type="SAM" id="MobiDB-lite"/>
    </source>
</evidence>
<dbReference type="OrthoDB" id="535048at2759"/>
<feature type="region of interest" description="Disordered" evidence="1">
    <location>
        <begin position="101"/>
        <end position="124"/>
    </location>
</feature>
<dbReference type="AlphaFoldDB" id="A0A8J4C5E1"/>
<comment type="caution">
    <text evidence="2">The sequence shown here is derived from an EMBL/GenBank/DDBJ whole genome shotgun (WGS) entry which is preliminary data.</text>
</comment>
<gene>
    <name evidence="2" type="ORF">Vretifemale_5575</name>
</gene>
<sequence length="124" mass="13587">VKLASSGSSTRTRTSIPEASQVEDPFNHGIMEKEVIRDTQVGAEGDDVPDRLQLQGDQGRPPAPYEGAGTHRFETRMSDEEIAHGLGRDARRASELLHQQAVRLSDANRADSVPRPSDEEAKQI</sequence>
<reference evidence="2" key="1">
    <citation type="journal article" date="2021" name="Proc. Natl. Acad. Sci. U.S.A.">
        <title>Three genomes in the algal genus Volvox reveal the fate of a haploid sex-determining region after a transition to homothallism.</title>
        <authorList>
            <person name="Yamamoto K."/>
            <person name="Hamaji T."/>
            <person name="Kawai-Toyooka H."/>
            <person name="Matsuzaki R."/>
            <person name="Takahashi F."/>
            <person name="Nishimura Y."/>
            <person name="Kawachi M."/>
            <person name="Noguchi H."/>
            <person name="Minakuchi Y."/>
            <person name="Umen J.G."/>
            <person name="Toyoda A."/>
            <person name="Nozaki H."/>
        </authorList>
    </citation>
    <scope>NUCLEOTIDE SEQUENCE</scope>
    <source>
        <strain evidence="2">NIES-3786</strain>
    </source>
</reference>
<evidence type="ECO:0000313" key="2">
    <source>
        <dbReference type="EMBL" id="GIL75845.1"/>
    </source>
</evidence>
<feature type="compositionally biased region" description="Low complexity" evidence="1">
    <location>
        <begin position="1"/>
        <end position="15"/>
    </location>
</feature>
<dbReference type="EMBL" id="BNCP01000008">
    <property type="protein sequence ID" value="GIL75845.1"/>
    <property type="molecule type" value="Genomic_DNA"/>
</dbReference>
<evidence type="ECO:0000313" key="3">
    <source>
        <dbReference type="Proteomes" id="UP000747110"/>
    </source>
</evidence>